<comment type="similarity">
    <text evidence="3 12">Belongs to the PIGV family.</text>
</comment>
<feature type="transmembrane region" description="Helical" evidence="12">
    <location>
        <begin position="426"/>
        <end position="445"/>
    </location>
</feature>
<dbReference type="eggNOG" id="KOG2647">
    <property type="taxonomic scope" value="Eukaryota"/>
</dbReference>
<feature type="transmembrane region" description="Helical" evidence="12">
    <location>
        <begin position="341"/>
        <end position="361"/>
    </location>
</feature>
<dbReference type="OMA" id="GALFIWC"/>
<proteinExistence type="inferred from homology"/>
<dbReference type="EC" id="2.4.1.-" evidence="12"/>
<keyword evidence="8 12" id="KW-0812">Transmembrane</keyword>
<keyword evidence="11 12" id="KW-0472">Membrane</keyword>
<dbReference type="GO" id="GO:0000009">
    <property type="term" value="F:alpha-1,6-mannosyltransferase activity"/>
    <property type="evidence" value="ECO:0007669"/>
    <property type="project" value="InterPro"/>
</dbReference>
<evidence type="ECO:0000256" key="6">
    <source>
        <dbReference type="ARBA" id="ARBA00022676"/>
    </source>
</evidence>
<dbReference type="HOGENOM" id="CLU_029048_0_0_1"/>
<evidence type="ECO:0000256" key="8">
    <source>
        <dbReference type="ARBA" id="ARBA00022692"/>
    </source>
</evidence>
<dbReference type="InterPro" id="IPR007315">
    <property type="entry name" value="PIG-V/Gpi18"/>
</dbReference>
<evidence type="ECO:0000256" key="2">
    <source>
        <dbReference type="ARBA" id="ARBA00004687"/>
    </source>
</evidence>
<feature type="transmembrane region" description="Helical" evidence="12">
    <location>
        <begin position="62"/>
        <end position="85"/>
    </location>
</feature>
<evidence type="ECO:0000256" key="9">
    <source>
        <dbReference type="ARBA" id="ARBA00022824"/>
    </source>
</evidence>
<dbReference type="Proteomes" id="UP000015464">
    <property type="component" value="Unassembled WGS sequence"/>
</dbReference>
<evidence type="ECO:0000256" key="7">
    <source>
        <dbReference type="ARBA" id="ARBA00022679"/>
    </source>
</evidence>
<protein>
    <recommendedName>
        <fullName evidence="4 12">GPI mannosyltransferase 2</fullName>
        <ecNumber evidence="12">2.4.1.-</ecNumber>
    </recommendedName>
</protein>
<keyword evidence="7 12" id="KW-0808">Transferase</keyword>
<dbReference type="GO" id="GO:0005789">
    <property type="term" value="C:endoplasmic reticulum membrane"/>
    <property type="evidence" value="ECO:0007669"/>
    <property type="project" value="UniProtKB-SubCell"/>
</dbReference>
<dbReference type="OrthoDB" id="10252502at2759"/>
<sequence>MKKTLSMQTSGKTMTDQFLLRKRKSMTNLRNSENKGEEEKSKKSSNKKIPNLFDINSKKTCVLLFVLSTVSYLGIAIITSGLSVFDHTAALYLSQHASHIQVPLLKRFFEAWTRWDAIYFVDMSLQKRLFEQQWAFSDVWSALIRSVCFGSQDVIILGLTACFLAIGLHAIAALAFYYTTNAVFSDKQMSVLSVVFYLFSPAGIFMSVGYAESAFAACSFLGLLCYVQKRQTLAAGFWSLSTLFRSNGLFWSLLFVLPTVEICLSLVKRKIEFSKFFKIAFMNGCRCIGIAFPFFYGQFQAYKTFCPRASWCLSYLPLIYPIIQRKYWDVGFLRYWTPNNIPNFFLACITVIPLIFSLWYSLSTASKDTTMRYLFILSLFYLYLGLFQMHTQVLNRLSSSFPLLYWTLAHAQLQRKSLHVQKLTKIIFFSWVLYTLIQAGLYGSFLPPA</sequence>
<evidence type="ECO:0000313" key="14">
    <source>
        <dbReference type="Proteomes" id="UP000015464"/>
    </source>
</evidence>
<dbReference type="Pfam" id="PF04188">
    <property type="entry name" value="Mannosyl_trans2"/>
    <property type="match status" value="2"/>
</dbReference>
<dbReference type="PANTHER" id="PTHR12468:SF2">
    <property type="entry name" value="GPI MANNOSYLTRANSFERASE 2"/>
    <property type="match status" value="1"/>
</dbReference>
<evidence type="ECO:0000256" key="3">
    <source>
        <dbReference type="ARBA" id="ARBA00008698"/>
    </source>
</evidence>
<dbReference type="GO" id="GO:0006506">
    <property type="term" value="P:GPI anchor biosynthetic process"/>
    <property type="evidence" value="ECO:0007669"/>
    <property type="project" value="UniProtKB-UniPathway"/>
</dbReference>
<organism evidence="13 14">
    <name type="scientific">Schizosaccharomyces cryophilus (strain OY26 / ATCC MYA-4695 / CBS 11777 / NBRC 106824 / NRRL Y48691)</name>
    <name type="common">Fission yeast</name>
    <dbReference type="NCBI Taxonomy" id="653667"/>
    <lineage>
        <taxon>Eukaryota</taxon>
        <taxon>Fungi</taxon>
        <taxon>Dikarya</taxon>
        <taxon>Ascomycota</taxon>
        <taxon>Taphrinomycotina</taxon>
        <taxon>Schizosaccharomycetes</taxon>
        <taxon>Schizosaccharomycetales</taxon>
        <taxon>Schizosaccharomycetaceae</taxon>
        <taxon>Schizosaccharomyces</taxon>
    </lineage>
</organism>
<dbReference type="GeneID" id="25036297"/>
<comment type="function">
    <text evidence="12">Mannosyltransferase involved in glycosylphosphatidylinositol-anchor biosynthesis.</text>
</comment>
<evidence type="ECO:0000313" key="13">
    <source>
        <dbReference type="EMBL" id="EPY52652.1"/>
    </source>
</evidence>
<dbReference type="RefSeq" id="XP_013022531.1">
    <property type="nucleotide sequence ID" value="XM_013167077.1"/>
</dbReference>
<dbReference type="PANTHER" id="PTHR12468">
    <property type="entry name" value="GPI MANNOSYLTRANSFERASE 2"/>
    <property type="match status" value="1"/>
</dbReference>
<dbReference type="EMBL" id="KE546989">
    <property type="protein sequence ID" value="EPY52652.1"/>
    <property type="molecule type" value="Genomic_DNA"/>
</dbReference>
<name>S9X6C3_SCHCR</name>
<evidence type="ECO:0000256" key="5">
    <source>
        <dbReference type="ARBA" id="ARBA00022502"/>
    </source>
</evidence>
<keyword evidence="6 12" id="KW-0328">Glycosyltransferase</keyword>
<evidence type="ECO:0000256" key="4">
    <source>
        <dbReference type="ARBA" id="ARBA00013795"/>
    </source>
</evidence>
<keyword evidence="14" id="KW-1185">Reference proteome</keyword>
<dbReference type="GO" id="GO:0031501">
    <property type="term" value="C:mannosyltransferase complex"/>
    <property type="evidence" value="ECO:0007669"/>
    <property type="project" value="TreeGrafter"/>
</dbReference>
<feature type="transmembrane region" description="Helical" evidence="12">
    <location>
        <begin position="279"/>
        <end position="299"/>
    </location>
</feature>
<feature type="transmembrane region" description="Helical" evidence="12">
    <location>
        <begin position="154"/>
        <end position="178"/>
    </location>
</feature>
<evidence type="ECO:0000256" key="11">
    <source>
        <dbReference type="ARBA" id="ARBA00023136"/>
    </source>
</evidence>
<dbReference type="AlphaFoldDB" id="S9X6C3"/>
<accession>S9X6C3</accession>
<comment type="subcellular location">
    <subcellularLocation>
        <location evidence="1 12">Endoplasmic reticulum membrane</location>
        <topology evidence="1 12">Multi-pass membrane protein</topology>
    </subcellularLocation>
</comment>
<gene>
    <name evidence="13" type="ORF">SPOG_01973</name>
</gene>
<reference evidence="13 14" key="1">
    <citation type="journal article" date="2011" name="Science">
        <title>Comparative functional genomics of the fission yeasts.</title>
        <authorList>
            <person name="Rhind N."/>
            <person name="Chen Z."/>
            <person name="Yassour M."/>
            <person name="Thompson D.A."/>
            <person name="Haas B.J."/>
            <person name="Habib N."/>
            <person name="Wapinski I."/>
            <person name="Roy S."/>
            <person name="Lin M.F."/>
            <person name="Heiman D.I."/>
            <person name="Young S.K."/>
            <person name="Furuya K."/>
            <person name="Guo Y."/>
            <person name="Pidoux A."/>
            <person name="Chen H.M."/>
            <person name="Robbertse B."/>
            <person name="Goldberg J.M."/>
            <person name="Aoki K."/>
            <person name="Bayne E.H."/>
            <person name="Berlin A.M."/>
            <person name="Desjardins C.A."/>
            <person name="Dobbs E."/>
            <person name="Dukaj L."/>
            <person name="Fan L."/>
            <person name="FitzGerald M.G."/>
            <person name="French C."/>
            <person name="Gujja S."/>
            <person name="Hansen K."/>
            <person name="Keifenheim D."/>
            <person name="Levin J.Z."/>
            <person name="Mosher R.A."/>
            <person name="Mueller C.A."/>
            <person name="Pfiffner J."/>
            <person name="Priest M."/>
            <person name="Russ C."/>
            <person name="Smialowska A."/>
            <person name="Swoboda P."/>
            <person name="Sykes S.M."/>
            <person name="Vaughn M."/>
            <person name="Vengrova S."/>
            <person name="Yoder R."/>
            <person name="Zeng Q."/>
            <person name="Allshire R."/>
            <person name="Baulcombe D."/>
            <person name="Birren B.W."/>
            <person name="Brown W."/>
            <person name="Ekwall K."/>
            <person name="Kellis M."/>
            <person name="Leatherwood J."/>
            <person name="Levin H."/>
            <person name="Margalit H."/>
            <person name="Martienssen R."/>
            <person name="Nieduszynski C.A."/>
            <person name="Spatafora J.W."/>
            <person name="Friedman N."/>
            <person name="Dalgaard J.Z."/>
            <person name="Baumann P."/>
            <person name="Niki H."/>
            <person name="Regev A."/>
            <person name="Nusbaum C."/>
        </authorList>
    </citation>
    <scope>NUCLEOTIDE SEQUENCE [LARGE SCALE GENOMIC DNA]</scope>
    <source>
        <strain evidence="14">OY26 / ATCC MYA-4695 / CBS 11777 / NBRC 106824 / NRRL Y48691</strain>
    </source>
</reference>
<comment type="pathway">
    <text evidence="2 12">Glycolipid biosynthesis; glycosylphosphatidylinositol-anchor biosynthesis.</text>
</comment>
<evidence type="ECO:0000256" key="10">
    <source>
        <dbReference type="ARBA" id="ARBA00022989"/>
    </source>
</evidence>
<keyword evidence="5 12" id="KW-0337">GPI-anchor biosynthesis</keyword>
<feature type="transmembrane region" description="Helical" evidence="12">
    <location>
        <begin position="373"/>
        <end position="391"/>
    </location>
</feature>
<keyword evidence="9 12" id="KW-0256">Endoplasmic reticulum</keyword>
<dbReference type="UniPathway" id="UPA00196"/>
<evidence type="ECO:0000256" key="1">
    <source>
        <dbReference type="ARBA" id="ARBA00004477"/>
    </source>
</evidence>
<evidence type="ECO:0000256" key="12">
    <source>
        <dbReference type="RuleBase" id="RU363112"/>
    </source>
</evidence>
<keyword evidence="10 12" id="KW-1133">Transmembrane helix</keyword>
<dbReference type="GO" id="GO:0004376">
    <property type="term" value="F:GPI mannosyltransferase activity"/>
    <property type="evidence" value="ECO:0007669"/>
    <property type="project" value="InterPro"/>
</dbReference>
<feature type="transmembrane region" description="Helical" evidence="12">
    <location>
        <begin position="248"/>
        <end position="267"/>
    </location>
</feature>
<feature type="transmembrane region" description="Helical" evidence="12">
    <location>
        <begin position="190"/>
        <end position="211"/>
    </location>
</feature>
<dbReference type="STRING" id="653667.S9X6C3"/>